<gene>
    <name evidence="1" type="ORF">SDC9_105010</name>
</gene>
<accession>A0A645B0V5</accession>
<dbReference type="EMBL" id="VSSQ01016636">
    <property type="protein sequence ID" value="MPM58181.1"/>
    <property type="molecule type" value="Genomic_DNA"/>
</dbReference>
<proteinExistence type="predicted"/>
<organism evidence="1">
    <name type="scientific">bioreactor metagenome</name>
    <dbReference type="NCBI Taxonomy" id="1076179"/>
    <lineage>
        <taxon>unclassified sequences</taxon>
        <taxon>metagenomes</taxon>
        <taxon>ecological metagenomes</taxon>
    </lineage>
</organism>
<evidence type="ECO:0000313" key="1">
    <source>
        <dbReference type="EMBL" id="MPM58181.1"/>
    </source>
</evidence>
<dbReference type="InterPro" id="IPR046237">
    <property type="entry name" value="DUF6270"/>
</dbReference>
<reference evidence="1" key="1">
    <citation type="submission" date="2019-08" db="EMBL/GenBank/DDBJ databases">
        <authorList>
            <person name="Kucharzyk K."/>
            <person name="Murdoch R.W."/>
            <person name="Higgins S."/>
            <person name="Loffler F."/>
        </authorList>
    </citation>
    <scope>NUCLEOTIDE SEQUENCE</scope>
</reference>
<comment type="caution">
    <text evidence="1">The sequence shown here is derived from an EMBL/GenBank/DDBJ whole genome shotgun (WGS) entry which is preliminary data.</text>
</comment>
<dbReference type="AlphaFoldDB" id="A0A645B0V5"/>
<sequence>MSNIKIDIIGSCVTRDAFEFTKYMLLNNKYSINNYISKTSIISLTSNIIDKVGCDISNTKMTAWEKRQVEYDLNKAWINILKKSDSDIIIIDLIDERYDICSINGTYFTKSNLFNKLKFKSDNNIEIKNRFSEDVYNLWFKSVESYIYELKKLKKKVLVHKALWKNEYVNNNINKSLSKNIYLNNIAYSLYYGNIFDFRNKIRKFNNITQVKIEKNNKILNEYYNVFTLEKDFQIIEILKDFKCDKGHKWGLAPFHYESDYYVEFIKILDRIVSSEDI</sequence>
<name>A0A645B0V5_9ZZZZ</name>
<protein>
    <submittedName>
        <fullName evidence="1">Uncharacterized protein</fullName>
    </submittedName>
</protein>
<dbReference type="Pfam" id="PF19786">
    <property type="entry name" value="DUF6270"/>
    <property type="match status" value="2"/>
</dbReference>